<dbReference type="PANTHER" id="PTHR43643">
    <property type="entry name" value="HISTIDINOL-PHOSPHATE AMINOTRANSFERASE 2"/>
    <property type="match status" value="1"/>
</dbReference>
<dbReference type="InterPro" id="IPR005861">
    <property type="entry name" value="HisP_aminotrans"/>
</dbReference>
<keyword evidence="8 11" id="KW-0663">Pyridoxal phosphate</keyword>
<dbReference type="PATRIC" id="fig|608538.5.peg.1545"/>
<dbReference type="KEGG" id="hte:Hydth_1516"/>
<comment type="cofactor">
    <cofactor evidence="1 11">
        <name>pyridoxal 5'-phosphate</name>
        <dbReference type="ChEBI" id="CHEBI:597326"/>
    </cofactor>
</comment>
<evidence type="ECO:0000313" key="13">
    <source>
        <dbReference type="EMBL" id="BAI69977.1"/>
    </source>
</evidence>
<dbReference type="Proteomes" id="UP000002574">
    <property type="component" value="Chromosome"/>
</dbReference>
<dbReference type="HAMAP" id="MF_01023">
    <property type="entry name" value="HisC_aminotrans_2"/>
    <property type="match status" value="1"/>
</dbReference>
<organism evidence="13 14">
    <name type="scientific">Hydrogenobacter thermophilus (strain DSM 6534 / IAM 12695 / TK-6)</name>
    <dbReference type="NCBI Taxonomy" id="608538"/>
    <lineage>
        <taxon>Bacteria</taxon>
        <taxon>Pseudomonadati</taxon>
        <taxon>Aquificota</taxon>
        <taxon>Aquificia</taxon>
        <taxon>Aquificales</taxon>
        <taxon>Aquificaceae</taxon>
        <taxon>Hydrogenobacter</taxon>
    </lineage>
</organism>
<feature type="modified residue" description="N6-(pyridoxal phosphate)lysine" evidence="11">
    <location>
        <position position="208"/>
    </location>
</feature>
<keyword evidence="5 11" id="KW-0032">Aminotransferase</keyword>
<sequence length="352" mass="39935">MISIRIKNLSPYKTETTQAKVRLSSNELPLRLPEEAKQKIAQEVAKIPINKYPDPEAEELKDVLSEHFGVKRENLVLGNGSDELIYYLSIAIGEFDSGVFYPIPSFPMYQISARMLGRKRIEVPLNQDMDIDLEASLRAIKDSSPILAFLSYPNNPTGACFSREKIERIREEGLFTVIDEAYFHFSKKSFLKDALSREDTVVLRTLSKIGMAGLRVGILIAKEDVAYEINKMRLPFNITYPSQVIAKLMLTEFYPLIEECVSTVIKERDRLFQVLSQMEGVKPYPSDANFILFRSSVPADRLHVELLRRGVLVRNVSYMAGLEGCLRVSVGLPEENDAFLEALEDSLKNFTP</sequence>
<dbReference type="InterPro" id="IPR015421">
    <property type="entry name" value="PyrdxlP-dep_Trfase_major"/>
</dbReference>
<proteinExistence type="inferred from homology"/>
<dbReference type="InterPro" id="IPR015422">
    <property type="entry name" value="PyrdxlP-dep_Trfase_small"/>
</dbReference>
<reference evidence="13 14" key="1">
    <citation type="journal article" date="2010" name="J. Bacteriol.">
        <title>Complete genome sequence of the thermophilic, obligately chemolithoautotrophic hydrogen-oxidizing bacterium Hydrogenobacter thermophilus TK-6.</title>
        <authorList>
            <person name="Arai H."/>
            <person name="Kanbe H."/>
            <person name="Ishii M."/>
            <person name="Igarashi Y."/>
        </authorList>
    </citation>
    <scope>NUCLEOTIDE SEQUENCE [LARGE SCALE GENOMIC DNA]</scope>
    <source>
        <strain evidence="14">DSM 6534 / IAM 12695 / TK-6 [Tokyo]</strain>
    </source>
</reference>
<name>D3DJH5_HYDTT</name>
<evidence type="ECO:0000256" key="10">
    <source>
        <dbReference type="ARBA" id="ARBA00047481"/>
    </source>
</evidence>
<protein>
    <recommendedName>
        <fullName evidence="11">Histidinol-phosphate aminotransferase</fullName>
        <ecNumber evidence="11">2.6.1.9</ecNumber>
    </recommendedName>
    <alternativeName>
        <fullName evidence="11">Imidazole acetol-phosphate transaminase</fullName>
    </alternativeName>
</protein>
<evidence type="ECO:0000256" key="5">
    <source>
        <dbReference type="ARBA" id="ARBA00022576"/>
    </source>
</evidence>
<gene>
    <name evidence="11 13" type="primary">hisC</name>
    <name evidence="13" type="ordered locus">HTH_1528</name>
</gene>
<evidence type="ECO:0000256" key="1">
    <source>
        <dbReference type="ARBA" id="ARBA00001933"/>
    </source>
</evidence>
<comment type="similarity">
    <text evidence="3 11">Belongs to the class-II pyridoxal-phosphate-dependent aminotransferase family. Histidinol-phosphate aminotransferase subfamily.</text>
</comment>
<evidence type="ECO:0000256" key="9">
    <source>
        <dbReference type="ARBA" id="ARBA00023102"/>
    </source>
</evidence>
<dbReference type="KEGG" id="hth:HTH_1528"/>
<dbReference type="PANTHER" id="PTHR43643:SF6">
    <property type="entry name" value="HISTIDINOL-PHOSPHATE AMINOTRANSFERASE"/>
    <property type="match status" value="1"/>
</dbReference>
<keyword evidence="9 11" id="KW-0368">Histidine biosynthesis</keyword>
<evidence type="ECO:0000256" key="6">
    <source>
        <dbReference type="ARBA" id="ARBA00022605"/>
    </source>
</evidence>
<evidence type="ECO:0000259" key="12">
    <source>
        <dbReference type="Pfam" id="PF00155"/>
    </source>
</evidence>
<feature type="domain" description="Aminotransferase class I/classII large" evidence="12">
    <location>
        <begin position="20"/>
        <end position="343"/>
    </location>
</feature>
<dbReference type="RefSeq" id="WP_012964157.1">
    <property type="nucleotide sequence ID" value="NC_013799.1"/>
</dbReference>
<accession>D3DJH5</accession>
<dbReference type="Gene3D" id="3.90.1150.10">
    <property type="entry name" value="Aspartate Aminotransferase, domain 1"/>
    <property type="match status" value="1"/>
</dbReference>
<dbReference type="CDD" id="cd00609">
    <property type="entry name" value="AAT_like"/>
    <property type="match status" value="1"/>
</dbReference>
<dbReference type="EC" id="2.6.1.9" evidence="11"/>
<dbReference type="STRING" id="608538.HTH_1528"/>
<comment type="subunit">
    <text evidence="4 11">Homodimer.</text>
</comment>
<keyword evidence="14" id="KW-1185">Reference proteome</keyword>
<dbReference type="EMBL" id="AP011112">
    <property type="protein sequence ID" value="BAI69977.1"/>
    <property type="molecule type" value="Genomic_DNA"/>
</dbReference>
<dbReference type="GO" id="GO:0030170">
    <property type="term" value="F:pyridoxal phosphate binding"/>
    <property type="evidence" value="ECO:0007669"/>
    <property type="project" value="InterPro"/>
</dbReference>
<evidence type="ECO:0000256" key="11">
    <source>
        <dbReference type="HAMAP-Rule" id="MF_01023"/>
    </source>
</evidence>
<dbReference type="AlphaFoldDB" id="D3DJH5"/>
<evidence type="ECO:0000256" key="8">
    <source>
        <dbReference type="ARBA" id="ARBA00022898"/>
    </source>
</evidence>
<keyword evidence="7 11" id="KW-0808">Transferase</keyword>
<comment type="catalytic activity">
    <reaction evidence="10 11">
        <text>L-histidinol phosphate + 2-oxoglutarate = 3-(imidazol-4-yl)-2-oxopropyl phosphate + L-glutamate</text>
        <dbReference type="Rhea" id="RHEA:23744"/>
        <dbReference type="ChEBI" id="CHEBI:16810"/>
        <dbReference type="ChEBI" id="CHEBI:29985"/>
        <dbReference type="ChEBI" id="CHEBI:57766"/>
        <dbReference type="ChEBI" id="CHEBI:57980"/>
        <dbReference type="EC" id="2.6.1.9"/>
    </reaction>
</comment>
<evidence type="ECO:0000313" key="14">
    <source>
        <dbReference type="Proteomes" id="UP000002574"/>
    </source>
</evidence>
<dbReference type="NCBIfam" id="TIGR01141">
    <property type="entry name" value="hisC"/>
    <property type="match status" value="1"/>
</dbReference>
<evidence type="ECO:0000256" key="2">
    <source>
        <dbReference type="ARBA" id="ARBA00005011"/>
    </source>
</evidence>
<dbReference type="eggNOG" id="COG0079">
    <property type="taxonomic scope" value="Bacteria"/>
</dbReference>
<dbReference type="InterPro" id="IPR004839">
    <property type="entry name" value="Aminotransferase_I/II_large"/>
</dbReference>
<comment type="pathway">
    <text evidence="2 11">Amino-acid biosynthesis; L-histidine biosynthesis; L-histidine from 5-phospho-alpha-D-ribose 1-diphosphate: step 7/9.</text>
</comment>
<dbReference type="SUPFAM" id="SSF53383">
    <property type="entry name" value="PLP-dependent transferases"/>
    <property type="match status" value="1"/>
</dbReference>
<dbReference type="Pfam" id="PF00155">
    <property type="entry name" value="Aminotran_1_2"/>
    <property type="match status" value="1"/>
</dbReference>
<dbReference type="InterPro" id="IPR015424">
    <property type="entry name" value="PyrdxlP-dep_Trfase"/>
</dbReference>
<dbReference type="UniPathway" id="UPA00031">
    <property type="reaction ID" value="UER00012"/>
</dbReference>
<dbReference type="GO" id="GO:0000105">
    <property type="term" value="P:L-histidine biosynthetic process"/>
    <property type="evidence" value="ECO:0007669"/>
    <property type="project" value="UniProtKB-UniRule"/>
</dbReference>
<evidence type="ECO:0000256" key="7">
    <source>
        <dbReference type="ARBA" id="ARBA00022679"/>
    </source>
</evidence>
<dbReference type="Gene3D" id="3.40.640.10">
    <property type="entry name" value="Type I PLP-dependent aspartate aminotransferase-like (Major domain)"/>
    <property type="match status" value="1"/>
</dbReference>
<evidence type="ECO:0000256" key="3">
    <source>
        <dbReference type="ARBA" id="ARBA00007970"/>
    </source>
</evidence>
<dbReference type="OrthoDB" id="9813612at2"/>
<evidence type="ECO:0000256" key="4">
    <source>
        <dbReference type="ARBA" id="ARBA00011738"/>
    </source>
</evidence>
<dbReference type="InterPro" id="IPR050106">
    <property type="entry name" value="HistidinolP_aminotransfase"/>
</dbReference>
<dbReference type="GO" id="GO:0004400">
    <property type="term" value="F:histidinol-phosphate transaminase activity"/>
    <property type="evidence" value="ECO:0007669"/>
    <property type="project" value="UniProtKB-UniRule"/>
</dbReference>
<keyword evidence="6 11" id="KW-0028">Amino-acid biosynthesis</keyword>